<feature type="transmembrane region" description="Helical" evidence="1">
    <location>
        <begin position="6"/>
        <end position="29"/>
    </location>
</feature>
<gene>
    <name evidence="2" type="ORF">Q0590_27920</name>
</gene>
<dbReference type="RefSeq" id="WP_302040944.1">
    <property type="nucleotide sequence ID" value="NZ_JAUKPO010000026.1"/>
</dbReference>
<evidence type="ECO:0008006" key="4">
    <source>
        <dbReference type="Google" id="ProtNLM"/>
    </source>
</evidence>
<dbReference type="InterPro" id="IPR036770">
    <property type="entry name" value="Ankyrin_rpt-contain_sf"/>
</dbReference>
<protein>
    <recommendedName>
        <fullName evidence="4">Ankyrin repeat domain-containing protein</fullName>
    </recommendedName>
</protein>
<dbReference type="Gene3D" id="1.25.40.20">
    <property type="entry name" value="Ankyrin repeat-containing domain"/>
    <property type="match status" value="1"/>
</dbReference>
<dbReference type="InterPro" id="IPR002110">
    <property type="entry name" value="Ankyrin_rpt"/>
</dbReference>
<organism evidence="2 3">
    <name type="scientific">Rhodocytophaga aerolata</name>
    <dbReference type="NCBI Taxonomy" id="455078"/>
    <lineage>
        <taxon>Bacteria</taxon>
        <taxon>Pseudomonadati</taxon>
        <taxon>Bacteroidota</taxon>
        <taxon>Cytophagia</taxon>
        <taxon>Cytophagales</taxon>
        <taxon>Rhodocytophagaceae</taxon>
        <taxon>Rhodocytophaga</taxon>
    </lineage>
</organism>
<feature type="transmembrane region" description="Helical" evidence="1">
    <location>
        <begin position="41"/>
        <end position="61"/>
    </location>
</feature>
<accession>A0ABT8RDG1</accession>
<keyword evidence="1" id="KW-0812">Transmembrane</keyword>
<evidence type="ECO:0000313" key="3">
    <source>
        <dbReference type="Proteomes" id="UP001168528"/>
    </source>
</evidence>
<dbReference type="InterPro" id="IPR051616">
    <property type="entry name" value="Cul2-RING_E3_ligase_SR"/>
</dbReference>
<reference evidence="2" key="1">
    <citation type="submission" date="2023-07" db="EMBL/GenBank/DDBJ databases">
        <title>The genome sequence of Rhodocytophaga aerolata KACC 12507.</title>
        <authorList>
            <person name="Zhang X."/>
        </authorList>
    </citation>
    <scope>NUCLEOTIDE SEQUENCE</scope>
    <source>
        <strain evidence="2">KACC 12507</strain>
    </source>
</reference>
<dbReference type="Proteomes" id="UP001168528">
    <property type="component" value="Unassembled WGS sequence"/>
</dbReference>
<dbReference type="PANTHER" id="PTHR46224:SF64">
    <property type="entry name" value="IQ MOTIF AND ANKYRIN REPEAT DOMAIN-CONTAINING PROTEIN 1"/>
    <property type="match status" value="1"/>
</dbReference>
<dbReference type="PANTHER" id="PTHR46224">
    <property type="entry name" value="ANKYRIN REPEAT FAMILY PROTEIN"/>
    <property type="match status" value="1"/>
</dbReference>
<sequence length="297" mass="32449">MDIKKYFYVAISCLVLEVVSSLYLIVSSYKSDPTGEAMGQGLGYIGLLMSILFIVCLGISYSANIQWAVSTISILVALPILALVMYQVKDLVDKHTTKMAHDKFEQGEDIFPKGTPTYLAKAIAANDTGAIKTLISQGAQLNQSSNSGSSYLHYAIQLACKYGHDLTPVYTLLQAGADPNLGAPLLEAFYANGEKSLQAMEYLLQHGADPNVEDMYQVPILHNCRDLAKLKMLVAYGANLNIESHYWTTKGYTPVMSLVNQESWEAMLLLIEHGADPNHQAADGSTLKFAAKKAKDL</sequence>
<evidence type="ECO:0000256" key="1">
    <source>
        <dbReference type="SAM" id="Phobius"/>
    </source>
</evidence>
<feature type="transmembrane region" description="Helical" evidence="1">
    <location>
        <begin position="67"/>
        <end position="88"/>
    </location>
</feature>
<evidence type="ECO:0000313" key="2">
    <source>
        <dbReference type="EMBL" id="MDO1450141.1"/>
    </source>
</evidence>
<name>A0ABT8RDG1_9BACT</name>
<keyword evidence="1" id="KW-1133">Transmembrane helix</keyword>
<keyword evidence="3" id="KW-1185">Reference proteome</keyword>
<dbReference type="SUPFAM" id="SSF48403">
    <property type="entry name" value="Ankyrin repeat"/>
    <property type="match status" value="1"/>
</dbReference>
<proteinExistence type="predicted"/>
<comment type="caution">
    <text evidence="2">The sequence shown here is derived from an EMBL/GenBank/DDBJ whole genome shotgun (WGS) entry which is preliminary data.</text>
</comment>
<dbReference type="EMBL" id="JAUKPO010000026">
    <property type="protein sequence ID" value="MDO1450141.1"/>
    <property type="molecule type" value="Genomic_DNA"/>
</dbReference>
<keyword evidence="1" id="KW-0472">Membrane</keyword>
<dbReference type="SMART" id="SM00248">
    <property type="entry name" value="ANK"/>
    <property type="match status" value="5"/>
</dbReference>